<reference evidence="2" key="1">
    <citation type="journal article" date="2023" name="Mol. Ecol. Resour.">
        <title>Chromosome-level genome assembly of a triploid poplar Populus alba 'Berolinensis'.</title>
        <authorList>
            <person name="Chen S."/>
            <person name="Yu Y."/>
            <person name="Wang X."/>
            <person name="Wang S."/>
            <person name="Zhang T."/>
            <person name="Zhou Y."/>
            <person name="He R."/>
            <person name="Meng N."/>
            <person name="Wang Y."/>
            <person name="Liu W."/>
            <person name="Liu Z."/>
            <person name="Liu J."/>
            <person name="Guo Q."/>
            <person name="Huang H."/>
            <person name="Sederoff R.R."/>
            <person name="Wang G."/>
            <person name="Qu G."/>
            <person name="Chen S."/>
        </authorList>
    </citation>
    <scope>NUCLEOTIDE SEQUENCE</scope>
    <source>
        <strain evidence="2">SC-2020</strain>
    </source>
</reference>
<gene>
    <name evidence="2" type="ORF">NC653_022783</name>
</gene>
<dbReference type="SUPFAM" id="SSF49764">
    <property type="entry name" value="HSP20-like chaperones"/>
    <property type="match status" value="1"/>
</dbReference>
<evidence type="ECO:0000313" key="2">
    <source>
        <dbReference type="EMBL" id="KAJ6984600.1"/>
    </source>
</evidence>
<feature type="domain" description="CS" evidence="1">
    <location>
        <begin position="24"/>
        <end position="53"/>
    </location>
</feature>
<dbReference type="InterPro" id="IPR007052">
    <property type="entry name" value="CS_dom"/>
</dbReference>
<organism evidence="2 3">
    <name type="scientific">Populus alba x Populus x berolinensis</name>
    <dbReference type="NCBI Taxonomy" id="444605"/>
    <lineage>
        <taxon>Eukaryota</taxon>
        <taxon>Viridiplantae</taxon>
        <taxon>Streptophyta</taxon>
        <taxon>Embryophyta</taxon>
        <taxon>Tracheophyta</taxon>
        <taxon>Spermatophyta</taxon>
        <taxon>Magnoliopsida</taxon>
        <taxon>eudicotyledons</taxon>
        <taxon>Gunneridae</taxon>
        <taxon>Pentapetalae</taxon>
        <taxon>rosids</taxon>
        <taxon>fabids</taxon>
        <taxon>Malpighiales</taxon>
        <taxon>Salicaceae</taxon>
        <taxon>Saliceae</taxon>
        <taxon>Populus</taxon>
    </lineage>
</organism>
<name>A0AAD6MGY7_9ROSI</name>
<dbReference type="InterPro" id="IPR008978">
    <property type="entry name" value="HSP20-like_chaperone"/>
</dbReference>
<dbReference type="GO" id="GO:0006950">
    <property type="term" value="P:response to stress"/>
    <property type="evidence" value="ECO:0007669"/>
    <property type="project" value="UniProtKB-ARBA"/>
</dbReference>
<evidence type="ECO:0000313" key="3">
    <source>
        <dbReference type="Proteomes" id="UP001164929"/>
    </source>
</evidence>
<dbReference type="EMBL" id="JAQIZT010000009">
    <property type="protein sequence ID" value="KAJ6984600.1"/>
    <property type="molecule type" value="Genomic_DNA"/>
</dbReference>
<dbReference type="Gene3D" id="2.60.40.790">
    <property type="match status" value="1"/>
</dbReference>
<accession>A0AAD6MGY7</accession>
<proteinExistence type="predicted"/>
<dbReference type="AlphaFoldDB" id="A0AAD6MGY7"/>
<evidence type="ECO:0000259" key="1">
    <source>
        <dbReference type="Pfam" id="PF04969"/>
    </source>
</evidence>
<comment type="caution">
    <text evidence="2">The sequence shown here is derived from an EMBL/GenBank/DDBJ whole genome shotgun (WGS) entry which is preliminary data.</text>
</comment>
<sequence length="57" mass="6688">MAKKLAPEKRHSFVREDKTVFEGDQTLEEVNIYINLPPNVHSKQFYCKIQSKHAKKS</sequence>
<protein>
    <recommendedName>
        <fullName evidence="1">CS domain-containing protein</fullName>
    </recommendedName>
</protein>
<dbReference type="Pfam" id="PF04969">
    <property type="entry name" value="CS"/>
    <property type="match status" value="1"/>
</dbReference>
<keyword evidence="3" id="KW-1185">Reference proteome</keyword>
<dbReference type="Proteomes" id="UP001164929">
    <property type="component" value="Chromosome 9"/>
</dbReference>